<organism evidence="3 4">
    <name type="scientific">Hymenobacter negativus</name>
    <dbReference type="NCBI Taxonomy" id="2795026"/>
    <lineage>
        <taxon>Bacteria</taxon>
        <taxon>Pseudomonadati</taxon>
        <taxon>Bacteroidota</taxon>
        <taxon>Cytophagia</taxon>
        <taxon>Cytophagales</taxon>
        <taxon>Hymenobacteraceae</taxon>
        <taxon>Hymenobacter</taxon>
    </lineage>
</organism>
<evidence type="ECO:0000313" key="3">
    <source>
        <dbReference type="EMBL" id="MBO2009847.1"/>
    </source>
</evidence>
<feature type="compositionally biased region" description="Polar residues" evidence="1">
    <location>
        <begin position="1"/>
        <end position="20"/>
    </location>
</feature>
<dbReference type="InterPro" id="IPR011041">
    <property type="entry name" value="Quinoprot_gluc/sorb_DH_b-prop"/>
</dbReference>
<dbReference type="PANTHER" id="PTHR19328:SF53">
    <property type="entry name" value="MEMBRANE PROTEIN"/>
    <property type="match status" value="1"/>
</dbReference>
<dbReference type="InterPro" id="IPR054539">
    <property type="entry name" value="Beta-prop_PDH"/>
</dbReference>
<evidence type="ECO:0000313" key="4">
    <source>
        <dbReference type="Proteomes" id="UP000664369"/>
    </source>
</evidence>
<accession>A0ABS3QFA0</accession>
<feature type="domain" description="Pyrroloquinoline quinone-dependent pyranose dehydrogenase beta-propeller" evidence="2">
    <location>
        <begin position="76"/>
        <end position="381"/>
    </location>
</feature>
<dbReference type="Pfam" id="PF22807">
    <property type="entry name" value="TrAA12"/>
    <property type="match status" value="1"/>
</dbReference>
<name>A0ABS3QFA0_9BACT</name>
<evidence type="ECO:0000256" key="1">
    <source>
        <dbReference type="SAM" id="MobiDB-lite"/>
    </source>
</evidence>
<dbReference type="Gene3D" id="2.120.10.30">
    <property type="entry name" value="TolB, C-terminal domain"/>
    <property type="match status" value="1"/>
</dbReference>
<dbReference type="PANTHER" id="PTHR19328">
    <property type="entry name" value="HEDGEHOG-INTERACTING PROTEIN"/>
    <property type="match status" value="1"/>
</dbReference>
<proteinExistence type="predicted"/>
<dbReference type="EMBL" id="JAGETZ010000004">
    <property type="protein sequence ID" value="MBO2009847.1"/>
    <property type="molecule type" value="Genomic_DNA"/>
</dbReference>
<dbReference type="InterPro" id="IPR011042">
    <property type="entry name" value="6-blade_b-propeller_TolB-like"/>
</dbReference>
<dbReference type="Proteomes" id="UP000664369">
    <property type="component" value="Unassembled WGS sequence"/>
</dbReference>
<sequence length="429" mass="48209">MNGTPRSSASAERATNNNREQGPAGPKHSFGAQAAKKLAFIAVLLGMMPSRPAQAQLALHAVPVHLTDKKKDFMLQVPKGHELSVAFQGLERPRFFAKSPDGRLFLTDMHNRDDNTQGRVLILDKWSEQEHRFLSIVPFMEHLHNPNQIAFHKANGKTLLYVAETDKLRVFDYVPGSTKQAGEGKVIARFPAYGLSYKYGGWHLTRSLAIHNNKLYVSIGSSCNACLEKEKLRACILEMNLDGSNQRVFATGLRNAVGIQWINNQLWATNMGRDGLGPDEPQDILTSVRENGYYGWPYFYQYRQQMKADKYFVDSVKSTAPRVEKPGLVGFLGHSSPLGLAYFTNYADTVFNKHMLVALHGSNMPGRYRGNEVVMVTGKDKYVPVVTGFLQGKTEALRLGRPCDVMQWDNHSFFISDDKSGVVYYVWKK</sequence>
<gene>
    <name evidence="3" type="ORF">J4E00_12365</name>
</gene>
<protein>
    <submittedName>
        <fullName evidence="3">PQQ-dependent sugar dehydrogenase</fullName>
    </submittedName>
</protein>
<evidence type="ECO:0000259" key="2">
    <source>
        <dbReference type="Pfam" id="PF22807"/>
    </source>
</evidence>
<keyword evidence="4" id="KW-1185">Reference proteome</keyword>
<reference evidence="3 4" key="1">
    <citation type="submission" date="2021-03" db="EMBL/GenBank/DDBJ databases">
        <authorList>
            <person name="Kim M.K."/>
        </authorList>
    </citation>
    <scope>NUCLEOTIDE SEQUENCE [LARGE SCALE GENOMIC DNA]</scope>
    <source>
        <strain evidence="3 4">BT442</strain>
    </source>
</reference>
<feature type="region of interest" description="Disordered" evidence="1">
    <location>
        <begin position="1"/>
        <end position="29"/>
    </location>
</feature>
<dbReference type="SUPFAM" id="SSF50952">
    <property type="entry name" value="Soluble quinoprotein glucose dehydrogenase"/>
    <property type="match status" value="1"/>
</dbReference>
<comment type="caution">
    <text evidence="3">The sequence shown here is derived from an EMBL/GenBank/DDBJ whole genome shotgun (WGS) entry which is preliminary data.</text>
</comment>